<dbReference type="GeneID" id="9471488"/>
<dbReference type="Gene3D" id="3.30.420.10">
    <property type="entry name" value="Ribonuclease H-like superfamily/Ribonuclease H"/>
    <property type="match status" value="1"/>
</dbReference>
<dbReference type="GO" id="GO:0003676">
    <property type="term" value="F:nucleic acid binding"/>
    <property type="evidence" value="ECO:0007669"/>
    <property type="project" value="InterPro"/>
</dbReference>
<dbReference type="AlphaFoldDB" id="D0N4L8"/>
<dbReference type="InParanoid" id="D0N4L8"/>
<dbReference type="InterPro" id="IPR012337">
    <property type="entry name" value="RNaseH-like_sf"/>
</dbReference>
<name>D0N4L8_PHYIT</name>
<sequence length="266" mass="30581">MVNTIGQVLNWRGMEPDVRKLTGNCLACLNAKHPTTRYGKLPPMAVEVWPWFVVDSIGPYGRKGFRALTWVIDTATWMIEILPPTDATSMEEAYLVYRYWFACYSRSTRGIHDGGSDHSVIERVHRVIGEKTRTKSINTQRDWANFLNDTMFAMRASNHSMLKASPTQLAFGRDTQVYLAHETDWQAEHQRKVNQVRAHNAHQVLLRRDACVQSKMQPLFDGPFEVIAAQEHGTFTLDKVRYLEKANVRRVRPCKAKRGGYCEQPQ</sequence>
<dbReference type="EMBL" id="DS028125">
    <property type="protein sequence ID" value="EEY69826.1"/>
    <property type="molecule type" value="Genomic_DNA"/>
</dbReference>
<dbReference type="PANTHER" id="PTHR47266">
    <property type="entry name" value="ENDONUCLEASE-RELATED"/>
    <property type="match status" value="1"/>
</dbReference>
<dbReference type="InterPro" id="IPR052160">
    <property type="entry name" value="Gypsy_RT_Integrase-like"/>
</dbReference>
<reference evidence="2" key="1">
    <citation type="journal article" date="2009" name="Nature">
        <title>Genome sequence and analysis of the Irish potato famine pathogen Phytophthora infestans.</title>
        <authorList>
            <consortium name="The Broad Institute Genome Sequencing Platform"/>
            <person name="Haas B.J."/>
            <person name="Kamoun S."/>
            <person name="Zody M.C."/>
            <person name="Jiang R.H."/>
            <person name="Handsaker R.E."/>
            <person name="Cano L.M."/>
            <person name="Grabherr M."/>
            <person name="Kodira C.D."/>
            <person name="Raffaele S."/>
            <person name="Torto-Alalibo T."/>
            <person name="Bozkurt T.O."/>
            <person name="Ah-Fong A.M."/>
            <person name="Alvarado L."/>
            <person name="Anderson V.L."/>
            <person name="Armstrong M.R."/>
            <person name="Avrova A."/>
            <person name="Baxter L."/>
            <person name="Beynon J."/>
            <person name="Boevink P.C."/>
            <person name="Bollmann S.R."/>
            <person name="Bos J.I."/>
            <person name="Bulone V."/>
            <person name="Cai G."/>
            <person name="Cakir C."/>
            <person name="Carrington J.C."/>
            <person name="Chawner M."/>
            <person name="Conti L."/>
            <person name="Costanzo S."/>
            <person name="Ewan R."/>
            <person name="Fahlgren N."/>
            <person name="Fischbach M.A."/>
            <person name="Fugelstad J."/>
            <person name="Gilroy E.M."/>
            <person name="Gnerre S."/>
            <person name="Green P.J."/>
            <person name="Grenville-Briggs L.J."/>
            <person name="Griffith J."/>
            <person name="Grunwald N.J."/>
            <person name="Horn K."/>
            <person name="Horner N.R."/>
            <person name="Hu C.H."/>
            <person name="Huitema E."/>
            <person name="Jeong D.H."/>
            <person name="Jones A.M."/>
            <person name="Jones J.D."/>
            <person name="Jones R.W."/>
            <person name="Karlsson E.K."/>
            <person name="Kunjeti S.G."/>
            <person name="Lamour K."/>
            <person name="Liu Z."/>
            <person name="Ma L."/>
            <person name="Maclean D."/>
            <person name="Chibucos M.C."/>
            <person name="McDonald H."/>
            <person name="McWalters J."/>
            <person name="Meijer H.J."/>
            <person name="Morgan W."/>
            <person name="Morris P.F."/>
            <person name="Munro C.A."/>
            <person name="O'Neill K."/>
            <person name="Ospina-Giraldo M."/>
            <person name="Pinzon A."/>
            <person name="Pritchard L."/>
            <person name="Ramsahoye B."/>
            <person name="Ren Q."/>
            <person name="Restrepo S."/>
            <person name="Roy S."/>
            <person name="Sadanandom A."/>
            <person name="Savidor A."/>
            <person name="Schornack S."/>
            <person name="Schwartz D.C."/>
            <person name="Schumann U.D."/>
            <person name="Schwessinger B."/>
            <person name="Seyer L."/>
            <person name="Sharpe T."/>
            <person name="Silvar C."/>
            <person name="Song J."/>
            <person name="Studholme D.J."/>
            <person name="Sykes S."/>
            <person name="Thines M."/>
            <person name="van de Vondervoort P.J."/>
            <person name="Phuntumart V."/>
            <person name="Wawra S."/>
            <person name="Weide R."/>
            <person name="Win J."/>
            <person name="Young C."/>
            <person name="Zhou S."/>
            <person name="Fry W."/>
            <person name="Meyers B.C."/>
            <person name="van West P."/>
            <person name="Ristaino J."/>
            <person name="Govers F."/>
            <person name="Birch P.R."/>
            <person name="Whisson S.C."/>
            <person name="Judelson H.S."/>
            <person name="Nusbaum C."/>
        </authorList>
    </citation>
    <scope>NUCLEOTIDE SEQUENCE [LARGE SCALE GENOMIC DNA]</scope>
    <source>
        <strain evidence="2">T30-4</strain>
    </source>
</reference>
<evidence type="ECO:0000313" key="1">
    <source>
        <dbReference type="EMBL" id="EEY69826.1"/>
    </source>
</evidence>
<accession>D0N4L8</accession>
<dbReference type="KEGG" id="pif:PITG_06333"/>
<dbReference type="InterPro" id="IPR036397">
    <property type="entry name" value="RNaseH_sf"/>
</dbReference>
<dbReference type="SUPFAM" id="SSF53098">
    <property type="entry name" value="Ribonuclease H-like"/>
    <property type="match status" value="1"/>
</dbReference>
<protein>
    <recommendedName>
        <fullName evidence="3">Integrase catalytic domain-containing protein</fullName>
    </recommendedName>
</protein>
<gene>
    <name evidence="1" type="ORF">PITG_06333</name>
</gene>
<dbReference type="RefSeq" id="XP_002998473.1">
    <property type="nucleotide sequence ID" value="XM_002998427.1"/>
</dbReference>
<dbReference type="OrthoDB" id="94652at2759"/>
<dbReference type="Proteomes" id="UP000006643">
    <property type="component" value="Unassembled WGS sequence"/>
</dbReference>
<proteinExistence type="predicted"/>
<dbReference type="eggNOG" id="ENOG502RRWG">
    <property type="taxonomic scope" value="Eukaryota"/>
</dbReference>
<organism evidence="1 2">
    <name type="scientific">Phytophthora infestans (strain T30-4)</name>
    <name type="common">Potato late blight agent</name>
    <dbReference type="NCBI Taxonomy" id="403677"/>
    <lineage>
        <taxon>Eukaryota</taxon>
        <taxon>Sar</taxon>
        <taxon>Stramenopiles</taxon>
        <taxon>Oomycota</taxon>
        <taxon>Peronosporomycetes</taxon>
        <taxon>Peronosporales</taxon>
        <taxon>Peronosporaceae</taxon>
        <taxon>Phytophthora</taxon>
    </lineage>
</organism>
<dbReference type="VEuPathDB" id="FungiDB:PITG_06333"/>
<keyword evidence="2" id="KW-1185">Reference proteome</keyword>
<evidence type="ECO:0000313" key="2">
    <source>
        <dbReference type="Proteomes" id="UP000006643"/>
    </source>
</evidence>
<evidence type="ECO:0008006" key="3">
    <source>
        <dbReference type="Google" id="ProtNLM"/>
    </source>
</evidence>
<dbReference type="OMA" id="DWANFLN"/>
<dbReference type="HOGENOM" id="CLU_1047541_0_0_1"/>